<keyword evidence="17" id="KW-1185">Reference proteome</keyword>
<evidence type="ECO:0000256" key="10">
    <source>
        <dbReference type="RuleBase" id="RU000456"/>
    </source>
</evidence>
<comment type="subcellular location">
    <subcellularLocation>
        <location evidence="10">Cell membrane</location>
        <topology evidence="10">Multi-pass membrane protein</topology>
    </subcellularLocation>
    <subcellularLocation>
        <location evidence="1">Membrane</location>
        <topology evidence="1">Multi-pass membrane protein</topology>
    </subcellularLocation>
</comment>
<dbReference type="Gene3D" id="2.60.40.420">
    <property type="entry name" value="Cupredoxins - blue copper proteins"/>
    <property type="match status" value="1"/>
</dbReference>
<gene>
    <name evidence="16" type="ORF">GBK04_10595</name>
</gene>
<feature type="domain" description="Cytochrome oxidase subunit II transmembrane region profile" evidence="15">
    <location>
        <begin position="64"/>
        <end position="160"/>
    </location>
</feature>
<evidence type="ECO:0000256" key="12">
    <source>
        <dbReference type="SAM" id="MobiDB-lite"/>
    </source>
</evidence>
<dbReference type="PRINTS" id="PR01166">
    <property type="entry name" value="CYCOXIDASEII"/>
</dbReference>
<evidence type="ECO:0000259" key="14">
    <source>
        <dbReference type="PROSITE" id="PS50857"/>
    </source>
</evidence>
<evidence type="ECO:0000313" key="16">
    <source>
        <dbReference type="EMBL" id="MPR33804.1"/>
    </source>
</evidence>
<dbReference type="RefSeq" id="WP_152759491.1">
    <property type="nucleotide sequence ID" value="NZ_WHLY01000002.1"/>
</dbReference>
<evidence type="ECO:0000256" key="5">
    <source>
        <dbReference type="ARBA" id="ARBA00022692"/>
    </source>
</evidence>
<keyword evidence="7 10" id="KW-0249">Electron transport</keyword>
<dbReference type="GO" id="GO:0004129">
    <property type="term" value="F:cytochrome-c oxidase activity"/>
    <property type="evidence" value="ECO:0007669"/>
    <property type="project" value="UniProtKB-EC"/>
</dbReference>
<dbReference type="GO" id="GO:0042773">
    <property type="term" value="P:ATP synthesis coupled electron transport"/>
    <property type="evidence" value="ECO:0007669"/>
    <property type="project" value="TreeGrafter"/>
</dbReference>
<feature type="transmembrane region" description="Helical" evidence="13">
    <location>
        <begin position="45"/>
        <end position="65"/>
    </location>
</feature>
<evidence type="ECO:0000256" key="2">
    <source>
        <dbReference type="ARBA" id="ARBA00007866"/>
    </source>
</evidence>
<evidence type="ECO:0000256" key="9">
    <source>
        <dbReference type="ARBA" id="ARBA00023136"/>
    </source>
</evidence>
<dbReference type="Pfam" id="PF02790">
    <property type="entry name" value="COX2_TM"/>
    <property type="match status" value="1"/>
</dbReference>
<comment type="caution">
    <text evidence="16">The sequence shown here is derived from an EMBL/GenBank/DDBJ whole genome shotgun (WGS) entry which is preliminary data.</text>
</comment>
<evidence type="ECO:0000313" key="17">
    <source>
        <dbReference type="Proteomes" id="UP000479293"/>
    </source>
</evidence>
<keyword evidence="5 10" id="KW-0812">Transmembrane</keyword>
<evidence type="ECO:0000256" key="4">
    <source>
        <dbReference type="ARBA" id="ARBA00022660"/>
    </source>
</evidence>
<sequence>MSYIIGIIFIVFLALTVMVISRMQNVLKGVNVKDADPSRPEGNKWNAAMFMIVLVLGAIALFWSYRSASADFLPTASSVHGRRTDDLFWFSMGILTIPFLIVNFLLFYFSWRYQYKAGHKATFYPENHRLELIWTVIPAIVMALLVFTGWRAWSDITSDAPKDAEVFEIMGKQFAWYIRYPGVDNNKLGNYNYRLIDAQNEMGIDLSDENAFDDFISTSELHIPANKPVLLKIRARDVLHSVYIPHMRVKMDAVPGMPTKFWFVADKTTAEMKSETGNPNFDYEIACTEVCGRGHFAMKLRLIVEDEASYRNWMAQQKTFLETYPDYLAKVPDNLKPKAMRYIPASAPATANPDSTTAGETGPQTTSGIGTSASLR</sequence>
<keyword evidence="8 13" id="KW-1133">Transmembrane helix</keyword>
<evidence type="ECO:0000256" key="8">
    <source>
        <dbReference type="ARBA" id="ARBA00022989"/>
    </source>
</evidence>
<feature type="region of interest" description="Disordered" evidence="12">
    <location>
        <begin position="346"/>
        <end position="376"/>
    </location>
</feature>
<evidence type="ECO:0000256" key="13">
    <source>
        <dbReference type="SAM" id="Phobius"/>
    </source>
</evidence>
<dbReference type="PANTHER" id="PTHR22888">
    <property type="entry name" value="CYTOCHROME C OXIDASE, SUBUNIT II"/>
    <property type="match status" value="1"/>
</dbReference>
<dbReference type="GO" id="GO:0005507">
    <property type="term" value="F:copper ion binding"/>
    <property type="evidence" value="ECO:0007669"/>
    <property type="project" value="InterPro"/>
</dbReference>
<keyword evidence="4 10" id="KW-0679">Respiratory chain</keyword>
<feature type="transmembrane region" description="Helical" evidence="13">
    <location>
        <begin position="132"/>
        <end position="153"/>
    </location>
</feature>
<evidence type="ECO:0000256" key="6">
    <source>
        <dbReference type="ARBA" id="ARBA00022967"/>
    </source>
</evidence>
<evidence type="ECO:0000256" key="3">
    <source>
        <dbReference type="ARBA" id="ARBA00022448"/>
    </source>
</evidence>
<comment type="catalytic activity">
    <reaction evidence="11">
        <text>4 Fe(II)-[cytochrome c] + O2 + 8 H(+)(in) = 4 Fe(III)-[cytochrome c] + 2 H2O + 4 H(+)(out)</text>
        <dbReference type="Rhea" id="RHEA:11436"/>
        <dbReference type="Rhea" id="RHEA-COMP:10350"/>
        <dbReference type="Rhea" id="RHEA-COMP:14399"/>
        <dbReference type="ChEBI" id="CHEBI:15377"/>
        <dbReference type="ChEBI" id="CHEBI:15378"/>
        <dbReference type="ChEBI" id="CHEBI:15379"/>
        <dbReference type="ChEBI" id="CHEBI:29033"/>
        <dbReference type="ChEBI" id="CHEBI:29034"/>
        <dbReference type="EC" id="7.1.1.9"/>
    </reaction>
</comment>
<dbReference type="InterPro" id="IPR008972">
    <property type="entry name" value="Cupredoxin"/>
</dbReference>
<dbReference type="PROSITE" id="PS50999">
    <property type="entry name" value="COX2_TM"/>
    <property type="match status" value="1"/>
</dbReference>
<dbReference type="SUPFAM" id="SSF49503">
    <property type="entry name" value="Cupredoxins"/>
    <property type="match status" value="1"/>
</dbReference>
<dbReference type="InterPro" id="IPR036257">
    <property type="entry name" value="Cyt_c_oxidase_su2_TM_sf"/>
</dbReference>
<evidence type="ECO:0000256" key="11">
    <source>
        <dbReference type="RuleBase" id="RU004024"/>
    </source>
</evidence>
<accession>A0A7C9F8Q9</accession>
<feature type="domain" description="Cytochrome oxidase subunit II copper A binding" evidence="14">
    <location>
        <begin position="162"/>
        <end position="316"/>
    </location>
</feature>
<comment type="similarity">
    <text evidence="2 10">Belongs to the cytochrome c oxidase subunit 2 family.</text>
</comment>
<dbReference type="SUPFAM" id="SSF81464">
    <property type="entry name" value="Cytochrome c oxidase subunit II-like, transmembrane region"/>
    <property type="match status" value="1"/>
</dbReference>
<organism evidence="16 17">
    <name type="scientific">Salmonirosea aquatica</name>
    <dbReference type="NCBI Taxonomy" id="2654236"/>
    <lineage>
        <taxon>Bacteria</taxon>
        <taxon>Pseudomonadati</taxon>
        <taxon>Bacteroidota</taxon>
        <taxon>Cytophagia</taxon>
        <taxon>Cytophagales</taxon>
        <taxon>Spirosomataceae</taxon>
        <taxon>Salmonirosea</taxon>
    </lineage>
</organism>
<dbReference type="InterPro" id="IPR045187">
    <property type="entry name" value="CcO_II"/>
</dbReference>
<evidence type="ECO:0000256" key="1">
    <source>
        <dbReference type="ARBA" id="ARBA00004141"/>
    </source>
</evidence>
<dbReference type="InterPro" id="IPR002429">
    <property type="entry name" value="CcO_II-like_C"/>
</dbReference>
<dbReference type="Proteomes" id="UP000479293">
    <property type="component" value="Unassembled WGS sequence"/>
</dbReference>
<keyword evidence="3 10" id="KW-0813">Transport</keyword>
<reference evidence="16 17" key="1">
    <citation type="submission" date="2019-10" db="EMBL/GenBank/DDBJ databases">
        <title>Draft Genome Sequence of Cytophagaceae sp. SJW1-29.</title>
        <authorList>
            <person name="Choi A."/>
        </authorList>
    </citation>
    <scope>NUCLEOTIDE SEQUENCE [LARGE SCALE GENOMIC DNA]</scope>
    <source>
        <strain evidence="16 17">SJW1-29</strain>
    </source>
</reference>
<dbReference type="InterPro" id="IPR011759">
    <property type="entry name" value="Cyt_c_oxidase_su2_TM_dom"/>
</dbReference>
<dbReference type="AlphaFoldDB" id="A0A7C9F8Q9"/>
<comment type="function">
    <text evidence="11">Subunits I and II form the functional core of the enzyme complex. Electrons originating in cytochrome c are transferred via heme a and Cu(A) to the binuclear center formed by heme a3 and Cu(B).</text>
</comment>
<dbReference type="PROSITE" id="PS50857">
    <property type="entry name" value="COX2_CUA"/>
    <property type="match status" value="1"/>
</dbReference>
<keyword evidence="11" id="KW-0479">Metal-binding</keyword>
<dbReference type="PANTHER" id="PTHR22888:SF9">
    <property type="entry name" value="CYTOCHROME C OXIDASE SUBUNIT 2"/>
    <property type="match status" value="1"/>
</dbReference>
<dbReference type="EC" id="7.1.1.9" evidence="11"/>
<dbReference type="GO" id="GO:0005886">
    <property type="term" value="C:plasma membrane"/>
    <property type="evidence" value="ECO:0007669"/>
    <property type="project" value="UniProtKB-SubCell"/>
</dbReference>
<comment type="cofactor">
    <cofactor evidence="11">
        <name>Cu cation</name>
        <dbReference type="ChEBI" id="CHEBI:23378"/>
    </cofactor>
    <text evidence="11">Binds a copper A center.</text>
</comment>
<keyword evidence="11" id="KW-0186">Copper</keyword>
<feature type="transmembrane region" description="Helical" evidence="13">
    <location>
        <begin position="87"/>
        <end position="111"/>
    </location>
</feature>
<evidence type="ECO:0000259" key="15">
    <source>
        <dbReference type="PROSITE" id="PS50999"/>
    </source>
</evidence>
<proteinExistence type="inferred from homology"/>
<feature type="compositionally biased region" description="Polar residues" evidence="12">
    <location>
        <begin position="352"/>
        <end position="376"/>
    </location>
</feature>
<keyword evidence="9 13" id="KW-0472">Membrane</keyword>
<protein>
    <recommendedName>
        <fullName evidence="11">Cytochrome c oxidase subunit 2</fullName>
        <ecNumber evidence="11">7.1.1.9</ecNumber>
    </recommendedName>
</protein>
<name>A0A7C9F8Q9_9BACT</name>
<keyword evidence="6" id="KW-1278">Translocase</keyword>
<dbReference type="EMBL" id="WHLY01000002">
    <property type="protein sequence ID" value="MPR33804.1"/>
    <property type="molecule type" value="Genomic_DNA"/>
</dbReference>
<evidence type="ECO:0000256" key="7">
    <source>
        <dbReference type="ARBA" id="ARBA00022982"/>
    </source>
</evidence>
<feature type="transmembrane region" description="Helical" evidence="13">
    <location>
        <begin position="6"/>
        <end position="24"/>
    </location>
</feature>
<dbReference type="Gene3D" id="1.10.287.90">
    <property type="match status" value="1"/>
</dbReference>
<dbReference type="Pfam" id="PF00116">
    <property type="entry name" value="COX2"/>
    <property type="match status" value="1"/>
</dbReference>